<feature type="domain" description="Transposase DDE" evidence="1">
    <location>
        <begin position="32"/>
        <end position="140"/>
    </location>
</feature>
<dbReference type="PANTHER" id="PTHR34631">
    <property type="match status" value="1"/>
</dbReference>
<keyword evidence="3" id="KW-1185">Reference proteome</keyword>
<gene>
    <name evidence="2" type="ORF">KNW02_20630</name>
</gene>
<dbReference type="InterPro" id="IPR025668">
    <property type="entry name" value="Tnp_DDE_dom"/>
</dbReference>
<reference evidence="2" key="1">
    <citation type="submission" date="2021-06" db="EMBL/GenBank/DDBJ databases">
        <title>Paracoccus bacterium XHP0099 sp. nov., isolated from the surface waters of the Yellow Sea.</title>
        <authorList>
            <person name="Xue H."/>
            <person name="Zhang D."/>
        </authorList>
    </citation>
    <scope>NUCLEOTIDE SEQUENCE</scope>
    <source>
        <strain evidence="2">XHP0099</strain>
    </source>
</reference>
<proteinExistence type="predicted"/>
<dbReference type="RefSeq" id="WP_216035044.1">
    <property type="nucleotide sequence ID" value="NZ_JAHKNG010000128.1"/>
</dbReference>
<accession>A0ABS6APE1</accession>
<organism evidence="2 3">
    <name type="scientific">Paracoccus marinaquae</name>
    <dbReference type="NCBI Taxonomy" id="2841926"/>
    <lineage>
        <taxon>Bacteria</taxon>
        <taxon>Pseudomonadati</taxon>
        <taxon>Pseudomonadota</taxon>
        <taxon>Alphaproteobacteria</taxon>
        <taxon>Rhodobacterales</taxon>
        <taxon>Paracoccaceae</taxon>
        <taxon>Paracoccus</taxon>
    </lineage>
</organism>
<dbReference type="Pfam" id="PF13737">
    <property type="entry name" value="DDE_Tnp_1_5"/>
    <property type="match status" value="1"/>
</dbReference>
<comment type="caution">
    <text evidence="2">The sequence shown here is derived from an EMBL/GenBank/DDBJ whole genome shotgun (WGS) entry which is preliminary data.</text>
</comment>
<evidence type="ECO:0000313" key="3">
    <source>
        <dbReference type="Proteomes" id="UP001166191"/>
    </source>
</evidence>
<evidence type="ECO:0000259" key="1">
    <source>
        <dbReference type="Pfam" id="PF13737"/>
    </source>
</evidence>
<dbReference type="InterPro" id="IPR053172">
    <property type="entry name" value="Tn903_transposase"/>
</dbReference>
<protein>
    <submittedName>
        <fullName evidence="2">IS5 family transposase</fullName>
    </submittedName>
</protein>
<name>A0ABS6APE1_9RHOB</name>
<dbReference type="NCBIfam" id="NF033579">
    <property type="entry name" value="transpos_IS5_2"/>
    <property type="match status" value="1"/>
</dbReference>
<evidence type="ECO:0000313" key="2">
    <source>
        <dbReference type="EMBL" id="MBU3032465.1"/>
    </source>
</evidence>
<dbReference type="PANTHER" id="PTHR34631:SF3">
    <property type="entry name" value="ISSOD12 TRANSPOSASE TNPA_ISSOD12"/>
    <property type="match status" value="1"/>
</dbReference>
<dbReference type="Proteomes" id="UP001166191">
    <property type="component" value="Unassembled WGS sequence"/>
</dbReference>
<dbReference type="InterPro" id="IPR053520">
    <property type="entry name" value="Transposase_Tn903"/>
</dbReference>
<dbReference type="EMBL" id="JAHKNG010000128">
    <property type="protein sequence ID" value="MBU3032465.1"/>
    <property type="molecule type" value="Genomic_DNA"/>
</dbReference>
<sequence length="319" mass="35415">MPFKHNAARRDKFAKVNYRVTNWAEYNKALRQRGDVTVWISEDAVRGWYAPRSGKRGGQRRYSDLAIETCLILRVVFGLPLRQTQGFVRSLLRLIDLAVPVPDFSTLCRRAQSLQATPCDRPTSGPMPLIVDSTGLRVHGGRGWMQEKHGLPKTRRTWRKLHIGLDPESGEIVASCLTTEHVGDPGALPYLLAEVVSPVRRFIGDGAYDGAPTAATIREALGPDVELIIPPPKNAVPGEGPSRNAHIDMIAAHGRIAWQKATGYGQRSRGEAQIGRYKAVIGPKLRDRRMETQTTETQIAVKALNRMTRLGRAVYERAA</sequence>